<organism evidence="7 8">
    <name type="scientific">Cellulomonas fulva</name>
    <dbReference type="NCBI Taxonomy" id="2835530"/>
    <lineage>
        <taxon>Bacteria</taxon>
        <taxon>Bacillati</taxon>
        <taxon>Actinomycetota</taxon>
        <taxon>Actinomycetes</taxon>
        <taxon>Micrococcales</taxon>
        <taxon>Cellulomonadaceae</taxon>
        <taxon>Cellulomonas</taxon>
    </lineage>
</organism>
<feature type="compositionally biased region" description="Pro residues" evidence="4">
    <location>
        <begin position="17"/>
        <end position="28"/>
    </location>
</feature>
<dbReference type="InterPro" id="IPR001940">
    <property type="entry name" value="Peptidase_S1C"/>
</dbReference>
<dbReference type="Pfam" id="PF13180">
    <property type="entry name" value="PDZ_2"/>
    <property type="match status" value="1"/>
</dbReference>
<feature type="transmembrane region" description="Helical" evidence="5">
    <location>
        <begin position="128"/>
        <end position="153"/>
    </location>
</feature>
<dbReference type="SMART" id="SM00228">
    <property type="entry name" value="PDZ"/>
    <property type="match status" value="1"/>
</dbReference>
<comment type="caution">
    <text evidence="7">The sequence shown here is derived from an EMBL/GenBank/DDBJ whole genome shotgun (WGS) entry which is preliminary data.</text>
</comment>
<evidence type="ECO:0000256" key="5">
    <source>
        <dbReference type="SAM" id="Phobius"/>
    </source>
</evidence>
<keyword evidence="3" id="KW-0378">Hydrolase</keyword>
<evidence type="ECO:0000256" key="1">
    <source>
        <dbReference type="ARBA" id="ARBA00010541"/>
    </source>
</evidence>
<feature type="region of interest" description="Disordered" evidence="4">
    <location>
        <begin position="1"/>
        <end position="120"/>
    </location>
</feature>
<feature type="compositionally biased region" description="Polar residues" evidence="4">
    <location>
        <begin position="161"/>
        <end position="187"/>
    </location>
</feature>
<feature type="domain" description="PDZ" evidence="6">
    <location>
        <begin position="381"/>
        <end position="479"/>
    </location>
</feature>
<evidence type="ECO:0000256" key="3">
    <source>
        <dbReference type="ARBA" id="ARBA00022801"/>
    </source>
</evidence>
<proteinExistence type="inferred from homology"/>
<keyword evidence="5" id="KW-0472">Membrane</keyword>
<accession>A0ABS5TYL1</accession>
<dbReference type="SUPFAM" id="SSF50494">
    <property type="entry name" value="Trypsin-like serine proteases"/>
    <property type="match status" value="1"/>
</dbReference>
<dbReference type="InterPro" id="IPR043504">
    <property type="entry name" value="Peptidase_S1_PA_chymotrypsin"/>
</dbReference>
<keyword evidence="8" id="KW-1185">Reference proteome</keyword>
<dbReference type="Gene3D" id="2.30.42.10">
    <property type="match status" value="1"/>
</dbReference>
<comment type="similarity">
    <text evidence="1">Belongs to the peptidase S1C family.</text>
</comment>
<feature type="region of interest" description="Disordered" evidence="4">
    <location>
        <begin position="490"/>
        <end position="563"/>
    </location>
</feature>
<dbReference type="Gene3D" id="2.40.10.10">
    <property type="entry name" value="Trypsin-like serine proteases"/>
    <property type="match status" value="2"/>
</dbReference>
<dbReference type="InterPro" id="IPR001478">
    <property type="entry name" value="PDZ"/>
</dbReference>
<keyword evidence="5" id="KW-1133">Transmembrane helix</keyword>
<feature type="compositionally biased region" description="Pro residues" evidence="4">
    <location>
        <begin position="96"/>
        <end position="105"/>
    </location>
</feature>
<feature type="region of interest" description="Disordered" evidence="4">
    <location>
        <begin position="158"/>
        <end position="187"/>
    </location>
</feature>
<dbReference type="PANTHER" id="PTHR43343">
    <property type="entry name" value="PEPTIDASE S12"/>
    <property type="match status" value="1"/>
</dbReference>
<dbReference type="InterPro" id="IPR009003">
    <property type="entry name" value="Peptidase_S1_PA"/>
</dbReference>
<gene>
    <name evidence="7" type="ORF">KIN34_08035</name>
</gene>
<name>A0ABS5TYL1_9CELL</name>
<evidence type="ECO:0000313" key="8">
    <source>
        <dbReference type="Proteomes" id="UP000722125"/>
    </source>
</evidence>
<evidence type="ECO:0000256" key="2">
    <source>
        <dbReference type="ARBA" id="ARBA00022670"/>
    </source>
</evidence>
<dbReference type="RefSeq" id="WP_214348992.1">
    <property type="nucleotide sequence ID" value="NZ_JAHBOH010000001.1"/>
</dbReference>
<evidence type="ECO:0000256" key="4">
    <source>
        <dbReference type="SAM" id="MobiDB-lite"/>
    </source>
</evidence>
<evidence type="ECO:0000259" key="6">
    <source>
        <dbReference type="PROSITE" id="PS50106"/>
    </source>
</evidence>
<dbReference type="InterPro" id="IPR036034">
    <property type="entry name" value="PDZ_sf"/>
</dbReference>
<keyword evidence="2" id="KW-0645">Protease</keyword>
<dbReference type="EMBL" id="JAHBOH010000001">
    <property type="protein sequence ID" value="MBT0994234.1"/>
    <property type="molecule type" value="Genomic_DNA"/>
</dbReference>
<feature type="compositionally biased region" description="Low complexity" evidence="4">
    <location>
        <begin position="54"/>
        <end position="95"/>
    </location>
</feature>
<dbReference type="Proteomes" id="UP000722125">
    <property type="component" value="Unassembled WGS sequence"/>
</dbReference>
<dbReference type="SUPFAM" id="SSF50156">
    <property type="entry name" value="PDZ domain-like"/>
    <property type="match status" value="1"/>
</dbReference>
<evidence type="ECO:0000313" key="7">
    <source>
        <dbReference type="EMBL" id="MBT0994234.1"/>
    </source>
</evidence>
<protein>
    <submittedName>
        <fullName evidence="7">Trypsin-like peptidase domain-containing protein</fullName>
    </submittedName>
</protein>
<dbReference type="Pfam" id="PF13365">
    <property type="entry name" value="Trypsin_2"/>
    <property type="match status" value="1"/>
</dbReference>
<dbReference type="PROSITE" id="PS50106">
    <property type="entry name" value="PDZ"/>
    <property type="match status" value="1"/>
</dbReference>
<dbReference type="PANTHER" id="PTHR43343:SF3">
    <property type="entry name" value="PROTEASE DO-LIKE 8, CHLOROPLASTIC"/>
    <property type="match status" value="1"/>
</dbReference>
<feature type="compositionally biased region" description="Gly residues" evidence="4">
    <location>
        <begin position="501"/>
        <end position="513"/>
    </location>
</feature>
<reference evidence="7 8" key="1">
    <citation type="submission" date="2021-05" db="EMBL/GenBank/DDBJ databases">
        <title>Description of Cellulomonas sp. DKR-3 sp. nov.</title>
        <authorList>
            <person name="Dahal R.H."/>
            <person name="Chaudhary D.K."/>
        </authorList>
    </citation>
    <scope>NUCLEOTIDE SEQUENCE [LARGE SCALE GENOMIC DNA]</scope>
    <source>
        <strain evidence="7 8">DKR-3</strain>
    </source>
</reference>
<dbReference type="PRINTS" id="PR00834">
    <property type="entry name" value="PROTEASES2C"/>
</dbReference>
<keyword evidence="5" id="KW-0812">Transmembrane</keyword>
<sequence length="563" mass="56025">MTTPAPENHPQAAPTEPLSPVPAPPATPAPAAATQPHEPVAATQQMAAQPPSTPTYAQPYGPGGAAPAQTPAQTHAQTPAHAPAGYGHAFGAPQPQQAPPAPPQGPWGFAAEGAPAPQPVRGERKRRIWIPVTAAAASALVLGAAAVGVAYGLDEDGPSAGTASGSSFADLGQTSTDTVPVSGSNSDAPDWEAVAAAVQPSVVAIQTTTQSGSALGSGVVIDDAGHVVTNNHVVAGAQDDQVQVTLSDGRIFTADVVGTDPTTDLAVIKLVDPPQDLSPAALGSSADVNVGESVMAVGNPLGLQSTVTTGIVSALDRPVTTQGEDGSSTTVTNAIQVDASVNPGNSGGPLFDAQGRVIGINSSIATLSSESGSIGLGFAIPVDLVKNIAGQLIDDGTAEHAFLGVGLNDGTATVDGVTRAGAVVEQVSDGSPAAKAGLENGDVIVGIDGDAVGGAESLTAYVRSYASGTKVQLTVVRDGASKDIEVTLATKEDTATSQGDQGQGTLPGQGDQGQGTVPDQGQGDQGQGDQGQGDSQGQQMPDLQNMTPEELWQWLQEHQGEQG</sequence>
<dbReference type="InterPro" id="IPR051201">
    <property type="entry name" value="Chloro_Bact_Ser_Proteases"/>
</dbReference>